<dbReference type="CDD" id="cd03257">
    <property type="entry name" value="ABC_NikE_OppD_transporters"/>
    <property type="match status" value="1"/>
</dbReference>
<dbReference type="Pfam" id="PF00005">
    <property type="entry name" value="ABC_tran"/>
    <property type="match status" value="1"/>
</dbReference>
<dbReference type="InterPro" id="IPR013563">
    <property type="entry name" value="Oligopep_ABC_C"/>
</dbReference>
<keyword evidence="7" id="KW-0472">Membrane</keyword>
<dbReference type="EMBL" id="PVUE01000018">
    <property type="protein sequence ID" value="PRZ39696.1"/>
    <property type="molecule type" value="Genomic_DNA"/>
</dbReference>
<evidence type="ECO:0000256" key="6">
    <source>
        <dbReference type="ARBA" id="ARBA00022840"/>
    </source>
</evidence>
<dbReference type="PROSITE" id="PS00211">
    <property type="entry name" value="ABC_TRANSPORTER_1"/>
    <property type="match status" value="1"/>
</dbReference>
<accession>A0A2T0ZTL9</accession>
<dbReference type="SUPFAM" id="SSF52540">
    <property type="entry name" value="P-loop containing nucleoside triphosphate hydrolases"/>
    <property type="match status" value="1"/>
</dbReference>
<dbReference type="FunFam" id="3.40.50.300:FF:000016">
    <property type="entry name" value="Oligopeptide ABC transporter ATP-binding component"/>
    <property type="match status" value="1"/>
</dbReference>
<proteinExistence type="inferred from homology"/>
<evidence type="ECO:0000259" key="8">
    <source>
        <dbReference type="PROSITE" id="PS50893"/>
    </source>
</evidence>
<evidence type="ECO:0000313" key="9">
    <source>
        <dbReference type="EMBL" id="PRZ39696.1"/>
    </source>
</evidence>
<dbReference type="GO" id="GO:0005886">
    <property type="term" value="C:plasma membrane"/>
    <property type="evidence" value="ECO:0007669"/>
    <property type="project" value="UniProtKB-SubCell"/>
</dbReference>
<dbReference type="PANTHER" id="PTHR43297:SF2">
    <property type="entry name" value="DIPEPTIDE TRANSPORT ATP-BINDING PROTEIN DPPD"/>
    <property type="match status" value="1"/>
</dbReference>
<dbReference type="PROSITE" id="PS50893">
    <property type="entry name" value="ABC_TRANSPORTER_2"/>
    <property type="match status" value="1"/>
</dbReference>
<evidence type="ECO:0000256" key="5">
    <source>
        <dbReference type="ARBA" id="ARBA00022741"/>
    </source>
</evidence>
<protein>
    <submittedName>
        <fullName evidence="9">Oligopeptide transport system ATP-binding protein</fullName>
    </submittedName>
</protein>
<dbReference type="Gene3D" id="3.40.50.300">
    <property type="entry name" value="P-loop containing nucleotide triphosphate hydrolases"/>
    <property type="match status" value="1"/>
</dbReference>
<dbReference type="AlphaFoldDB" id="A0A2T0ZTL9"/>
<evidence type="ECO:0000313" key="10">
    <source>
        <dbReference type="Proteomes" id="UP000237752"/>
    </source>
</evidence>
<dbReference type="InterPro" id="IPR003439">
    <property type="entry name" value="ABC_transporter-like_ATP-bd"/>
</dbReference>
<reference evidence="9 10" key="1">
    <citation type="submission" date="2018-03" db="EMBL/GenBank/DDBJ databases">
        <title>Genomic Encyclopedia of Archaeal and Bacterial Type Strains, Phase II (KMG-II): from individual species to whole genera.</title>
        <authorList>
            <person name="Goeker M."/>
        </authorList>
    </citation>
    <scope>NUCLEOTIDE SEQUENCE [LARGE SCALE GENOMIC DNA]</scope>
    <source>
        <strain evidence="9 10">DSM 100065</strain>
    </source>
</reference>
<comment type="caution">
    <text evidence="9">The sequence shown here is derived from an EMBL/GenBank/DDBJ whole genome shotgun (WGS) entry which is preliminary data.</text>
</comment>
<comment type="subcellular location">
    <subcellularLocation>
        <location evidence="1">Cell membrane</location>
        <topology evidence="1">Peripheral membrane protein</topology>
    </subcellularLocation>
</comment>
<evidence type="ECO:0000256" key="3">
    <source>
        <dbReference type="ARBA" id="ARBA00022448"/>
    </source>
</evidence>
<comment type="similarity">
    <text evidence="2">Belongs to the ABC transporter superfamily.</text>
</comment>
<evidence type="ECO:0000256" key="2">
    <source>
        <dbReference type="ARBA" id="ARBA00005417"/>
    </source>
</evidence>
<evidence type="ECO:0000256" key="1">
    <source>
        <dbReference type="ARBA" id="ARBA00004202"/>
    </source>
</evidence>
<dbReference type="GO" id="GO:0016887">
    <property type="term" value="F:ATP hydrolysis activity"/>
    <property type="evidence" value="ECO:0007669"/>
    <property type="project" value="InterPro"/>
</dbReference>
<keyword evidence="10" id="KW-1185">Reference proteome</keyword>
<dbReference type="InterPro" id="IPR017871">
    <property type="entry name" value="ABC_transporter-like_CS"/>
</dbReference>
<keyword evidence="3" id="KW-0813">Transport</keyword>
<dbReference type="GO" id="GO:0005524">
    <property type="term" value="F:ATP binding"/>
    <property type="evidence" value="ECO:0007669"/>
    <property type="project" value="UniProtKB-KW"/>
</dbReference>
<sequence>MKSPALIQTDTVLAVDQLRLDLSGPSEQLELVQDVSFEVRAGETVALIGESGCGKSLTALAILGLLPQAVRIAGGSVVLAGEDITRASSTRLSALRGSVVGAVFQDPMSSLDPTMTVGDQIAESRRLHLGESRKTAGERAVELLDLVGISNPRARAASFPFQFSGGMQQRALIAAAVACEPRLLIADEPTTALDVTVQAEILELLEDLLGRTKMALLLVTHDLGVVAGVADRVVVMYAGQAAEQAPTDELFASPAHPYTRALLSSVPQVGRTRQPLPVIGGRVPPAGVFPDGCRFQDRCAHVVPGVCTVGPIEIRHVAVEHESRCVHASAQFGSEPSL</sequence>
<dbReference type="InterPro" id="IPR050388">
    <property type="entry name" value="ABC_Ni/Peptide_Import"/>
</dbReference>
<dbReference type="NCBIfam" id="TIGR01727">
    <property type="entry name" value="oligo_HPY"/>
    <property type="match status" value="1"/>
</dbReference>
<dbReference type="PANTHER" id="PTHR43297">
    <property type="entry name" value="OLIGOPEPTIDE TRANSPORT ATP-BINDING PROTEIN APPD"/>
    <property type="match status" value="1"/>
</dbReference>
<evidence type="ECO:0000256" key="4">
    <source>
        <dbReference type="ARBA" id="ARBA00022475"/>
    </source>
</evidence>
<dbReference type="GO" id="GO:0015833">
    <property type="term" value="P:peptide transport"/>
    <property type="evidence" value="ECO:0007669"/>
    <property type="project" value="InterPro"/>
</dbReference>
<evidence type="ECO:0000256" key="7">
    <source>
        <dbReference type="ARBA" id="ARBA00023136"/>
    </source>
</evidence>
<keyword evidence="6 9" id="KW-0067">ATP-binding</keyword>
<keyword evidence="4" id="KW-1003">Cell membrane</keyword>
<keyword evidence="5" id="KW-0547">Nucleotide-binding</keyword>
<dbReference type="SMART" id="SM00382">
    <property type="entry name" value="AAA"/>
    <property type="match status" value="1"/>
</dbReference>
<name>A0A2T0ZTL9_9ACTN</name>
<dbReference type="Proteomes" id="UP000237752">
    <property type="component" value="Unassembled WGS sequence"/>
</dbReference>
<dbReference type="InterPro" id="IPR003593">
    <property type="entry name" value="AAA+_ATPase"/>
</dbReference>
<dbReference type="Pfam" id="PF08352">
    <property type="entry name" value="oligo_HPY"/>
    <property type="match status" value="1"/>
</dbReference>
<organism evidence="9 10">
    <name type="scientific">Antricoccus suffuscus</name>
    <dbReference type="NCBI Taxonomy" id="1629062"/>
    <lineage>
        <taxon>Bacteria</taxon>
        <taxon>Bacillati</taxon>
        <taxon>Actinomycetota</taxon>
        <taxon>Actinomycetes</taxon>
        <taxon>Geodermatophilales</taxon>
        <taxon>Antricoccaceae</taxon>
        <taxon>Antricoccus</taxon>
    </lineage>
</organism>
<dbReference type="InterPro" id="IPR027417">
    <property type="entry name" value="P-loop_NTPase"/>
</dbReference>
<gene>
    <name evidence="9" type="ORF">CLV47_11860</name>
</gene>
<feature type="domain" description="ABC transporter" evidence="8">
    <location>
        <begin position="7"/>
        <end position="263"/>
    </location>
</feature>